<dbReference type="OrthoDB" id="5297568at2"/>
<dbReference type="RefSeq" id="WP_122244798.1">
    <property type="nucleotide sequence ID" value="NZ_RDQJ01000007.1"/>
</dbReference>
<dbReference type="GO" id="GO:0003887">
    <property type="term" value="F:DNA-directed DNA polymerase activity"/>
    <property type="evidence" value="ECO:0007669"/>
    <property type="project" value="InterPro"/>
</dbReference>
<dbReference type="InterPro" id="IPR036768">
    <property type="entry name" value="PolIII_chi_sf"/>
</dbReference>
<organism evidence="1 2">
    <name type="scientific">Vandammella animalimorsus</name>
    <dbReference type="NCBI Taxonomy" id="2029117"/>
    <lineage>
        <taxon>Bacteria</taxon>
        <taxon>Pseudomonadati</taxon>
        <taxon>Pseudomonadota</taxon>
        <taxon>Betaproteobacteria</taxon>
        <taxon>Burkholderiales</taxon>
        <taxon>Comamonadaceae</taxon>
        <taxon>Vandammella</taxon>
    </lineage>
</organism>
<reference evidence="1 2" key="1">
    <citation type="submission" date="2018-10" db="EMBL/GenBank/DDBJ databases">
        <title>Comamonadaceae CDC group NO-1 genome sequencing and assembly.</title>
        <authorList>
            <person name="Bernier A.-M."/>
            <person name="Bernard K."/>
        </authorList>
    </citation>
    <scope>NUCLEOTIDE SEQUENCE [LARGE SCALE GENOMIC DNA]</scope>
    <source>
        <strain evidence="1 2">NML180582</strain>
    </source>
</reference>
<dbReference type="Pfam" id="PF04364">
    <property type="entry name" value="DNA_pol3_chi"/>
    <property type="match status" value="1"/>
</dbReference>
<dbReference type="PANTHER" id="PTHR38767:SF1">
    <property type="entry name" value="DNA POLYMERASE III SUBUNIT CHI"/>
    <property type="match status" value="1"/>
</dbReference>
<dbReference type="Gene3D" id="3.40.50.10110">
    <property type="entry name" value="DNA polymerase III subunit chi"/>
    <property type="match status" value="1"/>
</dbReference>
<dbReference type="SUPFAM" id="SSF102400">
    <property type="entry name" value="DNA polymerase III chi subunit"/>
    <property type="match status" value="1"/>
</dbReference>
<evidence type="ECO:0000313" key="2">
    <source>
        <dbReference type="Proteomes" id="UP000275180"/>
    </source>
</evidence>
<evidence type="ECO:0000313" key="1">
    <source>
        <dbReference type="EMBL" id="RMX15440.1"/>
    </source>
</evidence>
<dbReference type="GO" id="GO:0032298">
    <property type="term" value="P:positive regulation of DNA-templated DNA replication initiation"/>
    <property type="evidence" value="ECO:0007669"/>
    <property type="project" value="TreeGrafter"/>
</dbReference>
<dbReference type="AlphaFoldDB" id="A0A3M6RJB8"/>
<comment type="caution">
    <text evidence="1">The sequence shown here is derived from an EMBL/GenBank/DDBJ whole genome shotgun (WGS) entry which is preliminary data.</text>
</comment>
<dbReference type="Proteomes" id="UP000275180">
    <property type="component" value="Unassembled WGS sequence"/>
</dbReference>
<accession>A0A3M6RJB8</accession>
<name>A0A3M6RJB8_9BURK</name>
<dbReference type="EMBL" id="RDQJ01000007">
    <property type="protein sequence ID" value="RMX15440.1"/>
    <property type="molecule type" value="Genomic_DNA"/>
</dbReference>
<dbReference type="InterPro" id="IPR007459">
    <property type="entry name" value="DNA_pol3_chi"/>
</dbReference>
<protein>
    <submittedName>
        <fullName evidence="1">DNA polymerase III subunit chi</fullName>
    </submittedName>
</protein>
<gene>
    <name evidence="1" type="ORF">EBQ34_06525</name>
</gene>
<dbReference type="GO" id="GO:0006260">
    <property type="term" value="P:DNA replication"/>
    <property type="evidence" value="ECO:0007669"/>
    <property type="project" value="InterPro"/>
</dbReference>
<sequence length="159" mass="17645">MTDVHFYFNVPDKLHFACRLARKAFMQQTPLLLSAAPQQLQQLDAMLWQMAPADFVAHDWLDAPPGSGSAPAGPAAPGVQAPILLSERIDPQALHGRVHALLSLWDEVPAGFSHFEHLYELVSPDAHDRQRARQRWRHYLQRGYAILSHDLGQAAAGAA</sequence>
<dbReference type="PANTHER" id="PTHR38767">
    <property type="entry name" value="DNA POLYMERASE III SUBUNIT CHI"/>
    <property type="match status" value="1"/>
</dbReference>
<dbReference type="GO" id="GO:0003677">
    <property type="term" value="F:DNA binding"/>
    <property type="evidence" value="ECO:0007669"/>
    <property type="project" value="InterPro"/>
</dbReference>
<proteinExistence type="predicted"/>